<dbReference type="GeneID" id="54783773"/>
<accession>A0A642UES3</accession>
<evidence type="ECO:0000256" key="11">
    <source>
        <dbReference type="ARBA" id="ARBA00023160"/>
    </source>
</evidence>
<dbReference type="GO" id="GO:0042761">
    <property type="term" value="P:very long-chain fatty acid biosynthetic process"/>
    <property type="evidence" value="ECO:0007669"/>
    <property type="project" value="TreeGrafter"/>
</dbReference>
<evidence type="ECO:0000256" key="7">
    <source>
        <dbReference type="ARBA" id="ARBA00022832"/>
    </source>
</evidence>
<evidence type="ECO:0000256" key="12">
    <source>
        <dbReference type="ARBA" id="ARBA00023239"/>
    </source>
</evidence>
<comment type="caution">
    <text evidence="14">Lacks conserved residue(s) required for the propagation of feature annotation.</text>
</comment>
<sequence length="208" mass="23703">MARMVSASLNKGLIAYNSISASLWMLVLFITVVLGGLGGQPLLFDKTSWVLIAVQSLAIIEVYNAATGIVRSPIFTTAMQVASRLLIVWGICYFNKSSPANRSVAYITLTLAWSVTEIIRYSYYAHHLRDPQHVPRWLLWLRYTTFYVLYPLGVASECYMIWATIPYVGTATKALFWVVLLAYIPGFYTLFTYMIKQRKKALNKEKEY</sequence>
<keyword evidence="6 14" id="KW-0812">Transmembrane</keyword>
<gene>
    <name evidence="15" type="ORF">DIURU_005122</name>
</gene>
<organism evidence="15 16">
    <name type="scientific">Diutina rugosa</name>
    <name type="common">Yeast</name>
    <name type="synonym">Candida rugosa</name>
    <dbReference type="NCBI Taxonomy" id="5481"/>
    <lineage>
        <taxon>Eukaryota</taxon>
        <taxon>Fungi</taxon>
        <taxon>Dikarya</taxon>
        <taxon>Ascomycota</taxon>
        <taxon>Saccharomycotina</taxon>
        <taxon>Pichiomycetes</taxon>
        <taxon>Debaryomycetaceae</taxon>
        <taxon>Diutina</taxon>
    </lineage>
</organism>
<dbReference type="OMA" id="WSYILWQ"/>
<keyword evidence="8 14" id="KW-1133">Transmembrane helix</keyword>
<proteinExistence type="inferred from homology"/>
<dbReference type="OrthoDB" id="46988at2759"/>
<feature type="transmembrane region" description="Helical" evidence="14">
    <location>
        <begin position="12"/>
        <end position="37"/>
    </location>
</feature>
<dbReference type="Proteomes" id="UP000449547">
    <property type="component" value="Unassembled WGS sequence"/>
</dbReference>
<reference evidence="15 16" key="1">
    <citation type="submission" date="2019-07" db="EMBL/GenBank/DDBJ databases">
        <title>Genome assembly of two rare yeast pathogens: Diutina rugosa and Trichomonascus ciferrii.</title>
        <authorList>
            <person name="Mixao V."/>
            <person name="Saus E."/>
            <person name="Hansen A."/>
            <person name="Lass-Flor C."/>
            <person name="Gabaldon T."/>
        </authorList>
    </citation>
    <scope>NUCLEOTIDE SEQUENCE [LARGE SCALE GENOMIC DNA]</scope>
    <source>
        <strain evidence="15 16">CBS 613</strain>
    </source>
</reference>
<dbReference type="GO" id="GO:0005789">
    <property type="term" value="C:endoplasmic reticulum membrane"/>
    <property type="evidence" value="ECO:0007669"/>
    <property type="project" value="UniProtKB-SubCell"/>
</dbReference>
<evidence type="ECO:0000256" key="10">
    <source>
        <dbReference type="ARBA" id="ARBA00023136"/>
    </source>
</evidence>
<dbReference type="GO" id="GO:0102158">
    <property type="term" value="F:very-long-chain (3R)-3-hydroxyacyl-CoA dehydratase activity"/>
    <property type="evidence" value="ECO:0007669"/>
    <property type="project" value="UniProtKB-EC"/>
</dbReference>
<dbReference type="RefSeq" id="XP_034010119.1">
    <property type="nucleotide sequence ID" value="XM_034158070.1"/>
</dbReference>
<evidence type="ECO:0000256" key="9">
    <source>
        <dbReference type="ARBA" id="ARBA00023098"/>
    </source>
</evidence>
<keyword evidence="11 14" id="KW-0275">Fatty acid biosynthesis</keyword>
<evidence type="ECO:0000256" key="2">
    <source>
        <dbReference type="ARBA" id="ARBA00005194"/>
    </source>
</evidence>
<evidence type="ECO:0000256" key="1">
    <source>
        <dbReference type="ARBA" id="ARBA00004141"/>
    </source>
</evidence>
<evidence type="ECO:0000313" key="15">
    <source>
        <dbReference type="EMBL" id="KAA8897691.1"/>
    </source>
</evidence>
<evidence type="ECO:0000256" key="3">
    <source>
        <dbReference type="ARBA" id="ARBA00007811"/>
    </source>
</evidence>
<dbReference type="VEuPathDB" id="FungiDB:DIURU_005122"/>
<evidence type="ECO:0000256" key="5">
    <source>
        <dbReference type="ARBA" id="ARBA00022516"/>
    </source>
</evidence>
<name>A0A642UES3_DIURU</name>
<dbReference type="EMBL" id="SWFT01000153">
    <property type="protein sequence ID" value="KAA8897691.1"/>
    <property type="molecule type" value="Genomic_DNA"/>
</dbReference>
<dbReference type="InterPro" id="IPR007482">
    <property type="entry name" value="Tyr_Pase-like_PTPLA"/>
</dbReference>
<keyword evidence="14" id="KW-0256">Endoplasmic reticulum</keyword>
<evidence type="ECO:0000256" key="13">
    <source>
        <dbReference type="ARBA" id="ARBA00036671"/>
    </source>
</evidence>
<feature type="transmembrane region" description="Helical" evidence="14">
    <location>
        <begin position="174"/>
        <end position="195"/>
    </location>
</feature>
<dbReference type="GO" id="GO:0030148">
    <property type="term" value="P:sphingolipid biosynthetic process"/>
    <property type="evidence" value="ECO:0007669"/>
    <property type="project" value="TreeGrafter"/>
</dbReference>
<evidence type="ECO:0000256" key="8">
    <source>
        <dbReference type="ARBA" id="ARBA00022989"/>
    </source>
</evidence>
<evidence type="ECO:0000313" key="16">
    <source>
        <dbReference type="Proteomes" id="UP000449547"/>
    </source>
</evidence>
<evidence type="ECO:0000256" key="14">
    <source>
        <dbReference type="RuleBase" id="RU363109"/>
    </source>
</evidence>
<dbReference type="AlphaFoldDB" id="A0A642UES3"/>
<dbReference type="GO" id="GO:0030497">
    <property type="term" value="P:fatty acid elongation"/>
    <property type="evidence" value="ECO:0007669"/>
    <property type="project" value="TreeGrafter"/>
</dbReference>
<protein>
    <recommendedName>
        <fullName evidence="4 14">Very-long-chain (3R)-3-hydroxyacyl-CoA dehydratase</fullName>
        <ecNumber evidence="4 14">4.2.1.134</ecNumber>
    </recommendedName>
</protein>
<evidence type="ECO:0000256" key="6">
    <source>
        <dbReference type="ARBA" id="ARBA00022692"/>
    </source>
</evidence>
<comment type="pathway">
    <text evidence="2 14">Lipid metabolism; fatty acid biosynthesis.</text>
</comment>
<keyword evidence="7 14" id="KW-0276">Fatty acid metabolism</keyword>
<comment type="similarity">
    <text evidence="3 14">Belongs to the very long-chain fatty acids dehydratase HACD family.</text>
</comment>
<comment type="caution">
    <text evidence="15">The sequence shown here is derived from an EMBL/GenBank/DDBJ whole genome shotgun (WGS) entry which is preliminary data.</text>
</comment>
<keyword evidence="12 14" id="KW-0456">Lyase</keyword>
<dbReference type="PANTHER" id="PTHR11035:SF3">
    <property type="entry name" value="VERY-LONG-CHAIN (3R)-3-HYDROXYACYL-COA DEHYDRATASE"/>
    <property type="match status" value="1"/>
</dbReference>
<keyword evidence="16" id="KW-1185">Reference proteome</keyword>
<evidence type="ECO:0000256" key="4">
    <source>
        <dbReference type="ARBA" id="ARBA00013122"/>
    </source>
</evidence>
<dbReference type="EC" id="4.2.1.134" evidence="4 14"/>
<dbReference type="PANTHER" id="PTHR11035">
    <property type="entry name" value="VERY-LONG-CHAIN (3R)-3-HYDROXYACYL-COA DEHYDRATASE"/>
    <property type="match status" value="1"/>
</dbReference>
<keyword evidence="5 14" id="KW-0444">Lipid biosynthesis</keyword>
<comment type="catalytic activity">
    <reaction evidence="13 14">
        <text>a very-long-chain (3R)-3-hydroxyacyl-CoA = a very-long-chain (2E)-enoyl-CoA + H2O</text>
        <dbReference type="Rhea" id="RHEA:45812"/>
        <dbReference type="ChEBI" id="CHEBI:15377"/>
        <dbReference type="ChEBI" id="CHEBI:83728"/>
        <dbReference type="ChEBI" id="CHEBI:85440"/>
        <dbReference type="EC" id="4.2.1.134"/>
    </reaction>
</comment>
<comment type="subcellular location">
    <subcellularLocation>
        <location evidence="14">Endoplasmic reticulum membrane</location>
        <topology evidence="14">Multi-pass membrane protein</topology>
    </subcellularLocation>
    <subcellularLocation>
        <location evidence="1">Membrane</location>
        <topology evidence="1">Multi-pass membrane protein</topology>
    </subcellularLocation>
</comment>
<keyword evidence="10 14" id="KW-0472">Membrane</keyword>
<feature type="transmembrane region" description="Helical" evidence="14">
    <location>
        <begin position="144"/>
        <end position="162"/>
    </location>
</feature>
<dbReference type="UniPathway" id="UPA00094"/>
<comment type="function">
    <text evidence="14">Catalyzes the third of the four reactions of the long-chain fatty acids elongation cycle. This endoplasmic reticulum-bound enzymatic process, allows the addition of two carbons to the chain of long- and very long-chain fatty acids/VLCFAs per cycle. This enzyme catalyzes the dehydration of the 3-hydroxyacyl-CoA intermediate into trans-2,3-enoyl-CoA, within each cycle of fatty acid elongation. Thereby, it participates to the production of VLCFAs of different chain lengths that are involved in multiple biological processes as precursors of membrane lipids and lipid mediators.</text>
</comment>
<dbReference type="Pfam" id="PF04387">
    <property type="entry name" value="PTPLA"/>
    <property type="match status" value="1"/>
</dbReference>
<feature type="transmembrane region" description="Helical" evidence="14">
    <location>
        <begin position="49"/>
        <end position="66"/>
    </location>
</feature>
<keyword evidence="9 14" id="KW-0443">Lipid metabolism</keyword>